<dbReference type="PANTHER" id="PTHR43761:SF1">
    <property type="entry name" value="D-ISOMER SPECIFIC 2-HYDROXYACID DEHYDROGENASE CATALYTIC DOMAIN-CONTAINING PROTEIN-RELATED"/>
    <property type="match status" value="1"/>
</dbReference>
<accession>A0A3E3DUK3</accession>
<feature type="domain" description="D-isomer specific 2-hydroxyacid dehydrogenase catalytic" evidence="5">
    <location>
        <begin position="47"/>
        <end position="335"/>
    </location>
</feature>
<evidence type="ECO:0000259" key="5">
    <source>
        <dbReference type="Pfam" id="PF00389"/>
    </source>
</evidence>
<comment type="similarity">
    <text evidence="1 4">Belongs to the D-isomer specific 2-hydroxyacid dehydrogenase family.</text>
</comment>
<dbReference type="SUPFAM" id="SSF51735">
    <property type="entry name" value="NAD(P)-binding Rossmann-fold domains"/>
    <property type="match status" value="1"/>
</dbReference>
<dbReference type="InterPro" id="IPR050418">
    <property type="entry name" value="D-iso_2-hydroxyacid_DH_PdxB"/>
</dbReference>
<dbReference type="SUPFAM" id="SSF52283">
    <property type="entry name" value="Formate/glycerate dehydrogenase catalytic domain-like"/>
    <property type="match status" value="1"/>
</dbReference>
<keyword evidence="2 4" id="KW-0560">Oxidoreductase</keyword>
<feature type="domain" description="D-isomer specific 2-hydroxyacid dehydrogenase NAD-binding" evidence="6">
    <location>
        <begin position="133"/>
        <end position="308"/>
    </location>
</feature>
<evidence type="ECO:0000256" key="3">
    <source>
        <dbReference type="ARBA" id="ARBA00023027"/>
    </source>
</evidence>
<dbReference type="PANTHER" id="PTHR43761">
    <property type="entry name" value="D-ISOMER SPECIFIC 2-HYDROXYACID DEHYDROGENASE FAMILY PROTEIN (AFU_ORTHOLOGUE AFUA_1G13630)"/>
    <property type="match status" value="1"/>
</dbReference>
<sequence>MKIVGIGDLLIPAQYILEGLKSLEKKGCTVEVIQWNLKDYEELQNINLRVEKEGAEAYQSDVSMIDKLKDADFIVTQFFPINKIIMDKCPKLKMIGVLRGGVENVNVDYATQKDILVFNTPGRNANAVADFTVGMLIAECRNIARSHKNLMQVHWVRDYMNAGRVPDLSDKTVGLIGLGAIGKKVAQRLNGFEMNILAYDPYAKEVPEYVKMCTLEDLLKKSDFVSMHCRLTKDNYHLMDKNKFDLMKETAYFINTARSGLVNEQDLYDALRNNKILGAAIDVFDEEPLSKNNPFLTLPNVTITPHLAGGTSDAFLNSPKLLAKEVLAYIDERIDSFIINK</sequence>
<dbReference type="GO" id="GO:0051287">
    <property type="term" value="F:NAD binding"/>
    <property type="evidence" value="ECO:0007669"/>
    <property type="project" value="InterPro"/>
</dbReference>
<evidence type="ECO:0000256" key="1">
    <source>
        <dbReference type="ARBA" id="ARBA00005854"/>
    </source>
</evidence>
<dbReference type="CDD" id="cd12171">
    <property type="entry name" value="2-Hacid_dh_10"/>
    <property type="match status" value="1"/>
</dbReference>
<evidence type="ECO:0000259" key="6">
    <source>
        <dbReference type="Pfam" id="PF02826"/>
    </source>
</evidence>
<reference evidence="7 8" key="1">
    <citation type="submission" date="2018-08" db="EMBL/GenBank/DDBJ databases">
        <title>A genome reference for cultivated species of the human gut microbiota.</title>
        <authorList>
            <person name="Zou Y."/>
            <person name="Xue W."/>
            <person name="Luo G."/>
        </authorList>
    </citation>
    <scope>NUCLEOTIDE SEQUENCE [LARGE SCALE GENOMIC DNA]</scope>
    <source>
        <strain evidence="7 8">TF08-11</strain>
    </source>
</reference>
<dbReference type="FunFam" id="3.40.50.720:FF:000203">
    <property type="entry name" value="D-3-phosphoglycerate dehydrogenase (SerA)"/>
    <property type="match status" value="1"/>
</dbReference>
<dbReference type="Gene3D" id="3.40.50.720">
    <property type="entry name" value="NAD(P)-binding Rossmann-like Domain"/>
    <property type="match status" value="2"/>
</dbReference>
<evidence type="ECO:0000313" key="8">
    <source>
        <dbReference type="Proteomes" id="UP000260721"/>
    </source>
</evidence>
<dbReference type="RefSeq" id="WP_117447260.1">
    <property type="nucleotide sequence ID" value="NZ_CALCIP010000032.1"/>
</dbReference>
<dbReference type="Proteomes" id="UP000260721">
    <property type="component" value="Unassembled WGS sequence"/>
</dbReference>
<organism evidence="7 8">
    <name type="scientific">Faecalicoccus pleomorphus</name>
    <dbReference type="NCBI Taxonomy" id="1323"/>
    <lineage>
        <taxon>Bacteria</taxon>
        <taxon>Bacillati</taxon>
        <taxon>Bacillota</taxon>
        <taxon>Erysipelotrichia</taxon>
        <taxon>Erysipelotrichales</taxon>
        <taxon>Erysipelotrichaceae</taxon>
        <taxon>Faecalicoccus</taxon>
    </lineage>
</organism>
<dbReference type="EMBL" id="QUSK01000039">
    <property type="protein sequence ID" value="RGD72825.1"/>
    <property type="molecule type" value="Genomic_DNA"/>
</dbReference>
<dbReference type="InterPro" id="IPR036291">
    <property type="entry name" value="NAD(P)-bd_dom_sf"/>
</dbReference>
<proteinExistence type="inferred from homology"/>
<evidence type="ECO:0000313" key="7">
    <source>
        <dbReference type="EMBL" id="RGD72825.1"/>
    </source>
</evidence>
<evidence type="ECO:0000256" key="4">
    <source>
        <dbReference type="RuleBase" id="RU003719"/>
    </source>
</evidence>
<dbReference type="AlphaFoldDB" id="A0A3E3DUK3"/>
<evidence type="ECO:0000256" key="2">
    <source>
        <dbReference type="ARBA" id="ARBA00023002"/>
    </source>
</evidence>
<dbReference type="GO" id="GO:0016616">
    <property type="term" value="F:oxidoreductase activity, acting on the CH-OH group of donors, NAD or NADP as acceptor"/>
    <property type="evidence" value="ECO:0007669"/>
    <property type="project" value="InterPro"/>
</dbReference>
<dbReference type="InterPro" id="IPR006140">
    <property type="entry name" value="D-isomer_DH_NAD-bd"/>
</dbReference>
<keyword evidence="3" id="KW-0520">NAD</keyword>
<dbReference type="InterPro" id="IPR006139">
    <property type="entry name" value="D-isomer_2_OHA_DH_cat_dom"/>
</dbReference>
<dbReference type="Pfam" id="PF02826">
    <property type="entry name" value="2-Hacid_dh_C"/>
    <property type="match status" value="1"/>
</dbReference>
<dbReference type="Pfam" id="PF00389">
    <property type="entry name" value="2-Hacid_dh"/>
    <property type="match status" value="1"/>
</dbReference>
<protein>
    <submittedName>
        <fullName evidence="7">Gluconate 2-dehydrogenase</fullName>
    </submittedName>
</protein>
<comment type="caution">
    <text evidence="7">The sequence shown here is derived from an EMBL/GenBank/DDBJ whole genome shotgun (WGS) entry which is preliminary data.</text>
</comment>
<gene>
    <name evidence="7" type="ORF">DXC78_12125</name>
</gene>
<name>A0A3E3DUK3_9FIRM</name>